<dbReference type="Proteomes" id="UP000012046">
    <property type="component" value="Unassembled WGS sequence"/>
</dbReference>
<dbReference type="EMBL" id="AHTH01000050">
    <property type="protein sequence ID" value="EHR39619.1"/>
    <property type="molecule type" value="Genomic_DNA"/>
</dbReference>
<dbReference type="InterPro" id="IPR027417">
    <property type="entry name" value="P-loop_NTPase"/>
</dbReference>
<reference evidence="1 2" key="1">
    <citation type="journal article" date="2012" name="J. Bacteriol.">
        <title>Genome Sequence of Extracellular-Protease-Producing Alishewanella jeotgali Isolated from Traditional Korean Fermented Seafood.</title>
        <authorList>
            <person name="Jung J."/>
            <person name="Chun J."/>
            <person name="Park W."/>
        </authorList>
    </citation>
    <scope>NUCLEOTIDE SEQUENCE [LARGE SCALE GENOMIC DNA]</scope>
    <source>
        <strain evidence="1 2">KCTC 22429</strain>
    </source>
</reference>
<evidence type="ECO:0000313" key="2">
    <source>
        <dbReference type="Proteomes" id="UP000012046"/>
    </source>
</evidence>
<dbReference type="PATRIC" id="fig|1129374.4.peg.3153"/>
<sequence length="308" mass="34104">MFDFLFSQALRPSDFERQTEFLIPGFLAKNMITLVYADGGMGKSWLAFAVAKACSGYQKVIYLDYDNPLNVLKDRGVQEKLISNRNIYYVQRSKSVMSAPEMLDALDAKASGTTYANTLILVDSLRNFGDVMHDARAMAIMDKFMNLREAGATIMILSHANKDGKNYQGSNNIRNSVDNMYRLKKVDAAPGEIAFVLTPTKERAAITECAFSVRTADLQLQGIDVETARLNADELDFITQAKAAIADQPGINKKALLEQLGYEQDDKTARNKLDAGEGKHWQSSKVKGVYTYQLMPDPTATSATSPAH</sequence>
<protein>
    <recommendedName>
        <fullName evidence="3">AAA+ ATPase domain-containing protein</fullName>
    </recommendedName>
</protein>
<gene>
    <name evidence="1" type="ORF">AJE_15899</name>
</gene>
<accession>H3ZIG9</accession>
<evidence type="ECO:0008006" key="3">
    <source>
        <dbReference type="Google" id="ProtNLM"/>
    </source>
</evidence>
<comment type="caution">
    <text evidence="1">The sequence shown here is derived from an EMBL/GenBank/DDBJ whole genome shotgun (WGS) entry which is preliminary data.</text>
</comment>
<dbReference type="Gene3D" id="3.40.50.300">
    <property type="entry name" value="P-loop containing nucleotide triphosphate hydrolases"/>
    <property type="match status" value="1"/>
</dbReference>
<keyword evidence="2" id="KW-1185">Reference proteome</keyword>
<proteinExistence type="predicted"/>
<evidence type="ECO:0000313" key="1">
    <source>
        <dbReference type="EMBL" id="EHR39619.1"/>
    </source>
</evidence>
<organism evidence="1 2">
    <name type="scientific">Alishewanella jeotgali KCTC 22429</name>
    <dbReference type="NCBI Taxonomy" id="1129374"/>
    <lineage>
        <taxon>Bacteria</taxon>
        <taxon>Pseudomonadati</taxon>
        <taxon>Pseudomonadota</taxon>
        <taxon>Gammaproteobacteria</taxon>
        <taxon>Alteromonadales</taxon>
        <taxon>Alteromonadaceae</taxon>
        <taxon>Alishewanella</taxon>
    </lineage>
</organism>
<dbReference type="SUPFAM" id="SSF52540">
    <property type="entry name" value="P-loop containing nucleoside triphosphate hydrolases"/>
    <property type="match status" value="1"/>
</dbReference>
<dbReference type="STRING" id="1129374.AJE_15899"/>
<dbReference type="eggNOG" id="ENOG50341JZ">
    <property type="taxonomic scope" value="Bacteria"/>
</dbReference>
<dbReference type="RefSeq" id="WP_008951710.1">
    <property type="nucleotide sequence ID" value="NZ_AHTH01000050.1"/>
</dbReference>
<name>H3ZIG9_9ALTE</name>
<dbReference type="Pfam" id="PF13481">
    <property type="entry name" value="AAA_25"/>
    <property type="match status" value="1"/>
</dbReference>
<dbReference type="AlphaFoldDB" id="H3ZIG9"/>